<dbReference type="RefSeq" id="WP_148521274.1">
    <property type="nucleotide sequence ID" value="NZ_VSIJ01000005.1"/>
</dbReference>
<dbReference type="Proteomes" id="UP000323819">
    <property type="component" value="Unassembled WGS sequence"/>
</dbReference>
<gene>
    <name evidence="1" type="ORF">FXF03_00810</name>
</gene>
<organism evidence="1 2">
    <name type="scientific">Vibrio cholerae</name>
    <dbReference type="NCBI Taxonomy" id="666"/>
    <lineage>
        <taxon>Bacteria</taxon>
        <taxon>Pseudomonadati</taxon>
        <taxon>Pseudomonadota</taxon>
        <taxon>Gammaproteobacteria</taxon>
        <taxon>Vibrionales</taxon>
        <taxon>Vibrionaceae</taxon>
        <taxon>Vibrio</taxon>
    </lineage>
</organism>
<dbReference type="EMBL" id="VSIJ01000005">
    <property type="protein sequence ID" value="TXX67139.1"/>
    <property type="molecule type" value="Genomic_DNA"/>
</dbReference>
<evidence type="ECO:0000313" key="2">
    <source>
        <dbReference type="Proteomes" id="UP000323819"/>
    </source>
</evidence>
<name>A0ABD7SQP2_VIBCL</name>
<dbReference type="AlphaFoldDB" id="A0ABD7SQP2"/>
<accession>A0ABD7SQP2</accession>
<proteinExistence type="predicted"/>
<comment type="caution">
    <text evidence="1">The sequence shown here is derived from an EMBL/GenBank/DDBJ whole genome shotgun (WGS) entry which is preliminary data.</text>
</comment>
<reference evidence="1 2" key="1">
    <citation type="submission" date="2019-06" db="EMBL/GenBank/DDBJ databases">
        <title>Vibrio cholerae phylogeny based on whole-genome sequencing reveals genetic diversity and population strucutre.</title>
        <authorList>
            <person name="Zhiqiu Y."/>
            <person name="Bin L."/>
            <person name="Lingyan J."/>
        </authorList>
    </citation>
    <scope>NUCLEOTIDE SEQUENCE [LARGE SCALE GENOMIC DNA]</scope>
    <source>
        <strain evidence="1 2">N2814</strain>
    </source>
</reference>
<evidence type="ECO:0000313" key="1">
    <source>
        <dbReference type="EMBL" id="TXX67139.1"/>
    </source>
</evidence>
<protein>
    <submittedName>
        <fullName evidence="1">Uncharacterized protein</fullName>
    </submittedName>
</protein>
<sequence>MVDTTFKRERRYIVAKIKDVTSALTIEEQAVLSSLLDKIESNRIASGKSKLKCVVIESDWPNYDEAWSSVERVANNTYEPIEAILSEMADNAEKNGFDDHANGIKDAIQRLYDDGVCKHLYYCECDNGCGNSFKTSFVGETCTECGQGAMQAQDVEPWGDS</sequence>